<evidence type="ECO:0000313" key="1">
    <source>
        <dbReference type="EMBL" id="ATS88135.1"/>
    </source>
</evidence>
<gene>
    <name evidence="1" type="ORF">XcfCFBP6167P_07235</name>
</gene>
<dbReference type="EMBL" id="CP021018">
    <property type="protein sequence ID" value="ATS88135.1"/>
    <property type="molecule type" value="Genomic_DNA"/>
</dbReference>
<reference evidence="1" key="1">
    <citation type="journal article" date="2017" name="BMC Genomics">
        <title>Xanthomonas adaptation to common bean is associated with horizontal transfers of genes encoding TAL effectors.</title>
        <authorList>
            <person name="Ruh M."/>
            <person name="Briand M."/>
            <person name="Bonneau S."/>
            <person name="Jacques M.A."/>
            <person name="Chen N.W.G."/>
        </authorList>
    </citation>
    <scope>NUCLEOTIDE SEQUENCE [LARGE SCALE GENOMIC DNA]</scope>
    <source>
        <strain evidence="1">CFBP6167</strain>
    </source>
</reference>
<name>A0A808FE99_XANCI</name>
<protein>
    <submittedName>
        <fullName evidence="1">Uncharacterized protein</fullName>
    </submittedName>
</protein>
<dbReference type="AlphaFoldDB" id="A0A808FE99"/>
<accession>A0A808FE99</accession>
<organism evidence="1">
    <name type="scientific">Xanthomonas citri pv. phaseoli var. fuscans</name>
    <dbReference type="NCBI Taxonomy" id="473423"/>
    <lineage>
        <taxon>Bacteria</taxon>
        <taxon>Pseudomonadati</taxon>
        <taxon>Pseudomonadota</taxon>
        <taxon>Gammaproteobacteria</taxon>
        <taxon>Lysobacterales</taxon>
        <taxon>Lysobacteraceae</taxon>
        <taxon>Xanthomonas</taxon>
    </lineage>
</organism>
<sequence length="84" mass="9106">MGDGRLRTTGGLRAGTMVSIDASARLVHGQVLDAEMRAFYRMPSDSTSVALIDSLSQQWPLFLIRRTALTLVGLQACLQARSPT</sequence>
<proteinExistence type="predicted"/>